<dbReference type="InterPro" id="IPR003746">
    <property type="entry name" value="DUF167"/>
</dbReference>
<organism evidence="2 3">
    <name type="scientific">Candidatus Azambacteria bacterium GW2011_GWA1_44_9</name>
    <dbReference type="NCBI Taxonomy" id="1618610"/>
    <lineage>
        <taxon>Bacteria</taxon>
        <taxon>Candidatus Azamiibacteriota</taxon>
    </lineage>
</organism>
<protein>
    <submittedName>
        <fullName evidence="2">YggU family protein</fullName>
    </submittedName>
</protein>
<dbReference type="Pfam" id="PF02594">
    <property type="entry name" value="DUF167"/>
    <property type="match status" value="1"/>
</dbReference>
<evidence type="ECO:0000256" key="1">
    <source>
        <dbReference type="ARBA" id="ARBA00010364"/>
    </source>
</evidence>
<dbReference type="InterPro" id="IPR036591">
    <property type="entry name" value="YggU-like_sf"/>
</dbReference>
<evidence type="ECO:0000313" key="3">
    <source>
        <dbReference type="Proteomes" id="UP000034595"/>
    </source>
</evidence>
<dbReference type="NCBIfam" id="TIGR00251">
    <property type="entry name" value="DUF167 family protein"/>
    <property type="match status" value="1"/>
</dbReference>
<gene>
    <name evidence="2" type="ORF">UW78_C0001G0054</name>
</gene>
<dbReference type="EMBL" id="LCJQ01000001">
    <property type="protein sequence ID" value="KKT82271.1"/>
    <property type="molecule type" value="Genomic_DNA"/>
</dbReference>
<sequence length="76" mass="8653">MYIRVRVTADAKKESFSREREDSFLVSVKEPAEQNRANVRVLELIALHYGISPKQIRIISGHHSPGKILSIPDILQ</sequence>
<accession>A0A0G1KEW3</accession>
<evidence type="ECO:0000313" key="2">
    <source>
        <dbReference type="EMBL" id="KKT82271.1"/>
    </source>
</evidence>
<dbReference type="SMART" id="SM01152">
    <property type="entry name" value="DUF167"/>
    <property type="match status" value="1"/>
</dbReference>
<dbReference type="Proteomes" id="UP000034595">
    <property type="component" value="Unassembled WGS sequence"/>
</dbReference>
<dbReference type="SUPFAM" id="SSF69786">
    <property type="entry name" value="YggU-like"/>
    <property type="match status" value="1"/>
</dbReference>
<name>A0A0G1KEW3_9BACT</name>
<comment type="similarity">
    <text evidence="1">Belongs to the UPF0235 family.</text>
</comment>
<dbReference type="AlphaFoldDB" id="A0A0G1KEW3"/>
<proteinExistence type="inferred from homology"/>
<reference evidence="2 3" key="1">
    <citation type="journal article" date="2015" name="Nature">
        <title>rRNA introns, odd ribosomes, and small enigmatic genomes across a large radiation of phyla.</title>
        <authorList>
            <person name="Brown C.T."/>
            <person name="Hug L.A."/>
            <person name="Thomas B.C."/>
            <person name="Sharon I."/>
            <person name="Castelle C.J."/>
            <person name="Singh A."/>
            <person name="Wilkins M.J."/>
            <person name="Williams K.H."/>
            <person name="Banfield J.F."/>
        </authorList>
    </citation>
    <scope>NUCLEOTIDE SEQUENCE [LARGE SCALE GENOMIC DNA]</scope>
</reference>
<dbReference type="Gene3D" id="3.30.1200.10">
    <property type="entry name" value="YggU-like"/>
    <property type="match status" value="1"/>
</dbReference>
<comment type="caution">
    <text evidence="2">The sequence shown here is derived from an EMBL/GenBank/DDBJ whole genome shotgun (WGS) entry which is preliminary data.</text>
</comment>